<comment type="caution">
    <text evidence="15">The sequence shown here is derived from an EMBL/GenBank/DDBJ whole genome shotgun (WGS) entry which is preliminary data.</text>
</comment>
<evidence type="ECO:0000256" key="9">
    <source>
        <dbReference type="ARBA" id="ARBA00038669"/>
    </source>
</evidence>
<dbReference type="Proteomes" id="UP000011607">
    <property type="component" value="Unassembled WGS sequence"/>
</dbReference>
<keyword evidence="2" id="KW-0813">Transport</keyword>
<evidence type="ECO:0000256" key="3">
    <source>
        <dbReference type="ARBA" id="ARBA00022475"/>
    </source>
</evidence>
<feature type="domain" description="ABC transporter" evidence="14">
    <location>
        <begin position="9"/>
        <end position="260"/>
    </location>
</feature>
<dbReference type="SUPFAM" id="SSF52540">
    <property type="entry name" value="P-loop containing nucleoside triphosphate hydrolases"/>
    <property type="match status" value="1"/>
</dbReference>
<dbReference type="FunFam" id="3.40.50.300:FF:000016">
    <property type="entry name" value="Oligopeptide ABC transporter ATP-binding component"/>
    <property type="match status" value="1"/>
</dbReference>
<evidence type="ECO:0000256" key="4">
    <source>
        <dbReference type="ARBA" id="ARBA00022741"/>
    </source>
</evidence>
<keyword evidence="8" id="KW-0472">Membrane</keyword>
<dbReference type="InterPro" id="IPR003439">
    <property type="entry name" value="ABC_transporter-like_ATP-bd"/>
</dbReference>
<evidence type="ECO:0000256" key="10">
    <source>
        <dbReference type="ARBA" id="ARBA00039098"/>
    </source>
</evidence>
<comment type="subunit">
    <text evidence="9">The complex is composed of two ATP-binding proteins (NikD and NikE), two transmembrane proteins (NikB and NikC) and a solute-binding protein (NikA).</text>
</comment>
<comment type="subcellular location">
    <subcellularLocation>
        <location evidence="1">Cell membrane</location>
        <topology evidence="1">Peripheral membrane protein</topology>
    </subcellularLocation>
</comment>
<name>M0LD88_9EURY</name>
<dbReference type="GO" id="GO:0015413">
    <property type="term" value="F:ABC-type nickel transporter activity"/>
    <property type="evidence" value="ECO:0007669"/>
    <property type="project" value="UniProtKB-EC"/>
</dbReference>
<dbReference type="GO" id="GO:0015833">
    <property type="term" value="P:peptide transport"/>
    <property type="evidence" value="ECO:0007669"/>
    <property type="project" value="InterPro"/>
</dbReference>
<comment type="catalytic activity">
    <reaction evidence="12">
        <text>Ni(2+)(out) + ATP + H2O = Ni(2+)(in) + ADP + phosphate + H(+)</text>
        <dbReference type="Rhea" id="RHEA:15557"/>
        <dbReference type="ChEBI" id="CHEBI:15377"/>
        <dbReference type="ChEBI" id="CHEBI:15378"/>
        <dbReference type="ChEBI" id="CHEBI:30616"/>
        <dbReference type="ChEBI" id="CHEBI:43474"/>
        <dbReference type="ChEBI" id="CHEBI:49786"/>
        <dbReference type="ChEBI" id="CHEBI:456216"/>
        <dbReference type="EC" id="7.2.2.11"/>
    </reaction>
    <physiologicalReaction direction="left-to-right" evidence="12">
        <dbReference type="Rhea" id="RHEA:15558"/>
    </physiologicalReaction>
</comment>
<keyword evidence="6" id="KW-1278">Translocase</keyword>
<dbReference type="STRING" id="1227454.C446_16075"/>
<dbReference type="InterPro" id="IPR017871">
    <property type="entry name" value="ABC_transporter-like_CS"/>
</dbReference>
<dbReference type="GO" id="GO:0005886">
    <property type="term" value="C:plasma membrane"/>
    <property type="evidence" value="ECO:0007669"/>
    <property type="project" value="UniProtKB-SubCell"/>
</dbReference>
<dbReference type="PANTHER" id="PTHR43297">
    <property type="entry name" value="OLIGOPEPTIDE TRANSPORT ATP-BINDING PROTEIN APPD"/>
    <property type="match status" value="1"/>
</dbReference>
<dbReference type="InterPro" id="IPR013563">
    <property type="entry name" value="Oligopep_ABC_C"/>
</dbReference>
<evidence type="ECO:0000256" key="7">
    <source>
        <dbReference type="ARBA" id="ARBA00023065"/>
    </source>
</evidence>
<evidence type="ECO:0000256" key="6">
    <source>
        <dbReference type="ARBA" id="ARBA00022967"/>
    </source>
</evidence>
<evidence type="ECO:0000313" key="15">
    <source>
        <dbReference type="EMBL" id="EMA31073.1"/>
    </source>
</evidence>
<dbReference type="GO" id="GO:0016887">
    <property type="term" value="F:ATP hydrolysis activity"/>
    <property type="evidence" value="ECO:0007669"/>
    <property type="project" value="InterPro"/>
</dbReference>
<gene>
    <name evidence="15" type="ORF">C446_16075</name>
</gene>
<dbReference type="Pfam" id="PF08352">
    <property type="entry name" value="oligo_HPY"/>
    <property type="match status" value="1"/>
</dbReference>
<keyword evidence="4" id="KW-0547">Nucleotide-binding</keyword>
<keyword evidence="7" id="KW-0406">Ion transport</keyword>
<feature type="region of interest" description="Disordered" evidence="13">
    <location>
        <begin position="322"/>
        <end position="345"/>
    </location>
</feature>
<dbReference type="EMBL" id="AOMA01000167">
    <property type="protein sequence ID" value="EMA31073.1"/>
    <property type="molecule type" value="Genomic_DNA"/>
</dbReference>
<keyword evidence="3" id="KW-1003">Cell membrane</keyword>
<dbReference type="EC" id="7.2.2.11" evidence="10"/>
<dbReference type="SMART" id="SM00382">
    <property type="entry name" value="AAA"/>
    <property type="match status" value="1"/>
</dbReference>
<sequence length="345" mass="37442">MTMTDDPLLSIRNLQTYFHTDDGVVKAVDGVSFDVDRGETVCIVGESGSGKSVTSESITQLIPIPPGEIVGGEVYFDGEDVTELSTGELQELRGGRIGHVFQNPQGALNPVYTVGYQIREAIDAHHDLSKAEARQRAIRLLEDVGIPEAATRIDDYPHEFSGGMKQRVVIAIALACEPDLLIADEPTTALDVTIEAQILDLLRDLQDEYDMSIVFITHDLGVVAEIADRVVVMYAGKVMETGSVEDIFENSAHPYTEALLECLPGQSNLEPIPGTLPSATDPPDGCRFHDRCEYATEECRVGDQPALSEIEDGHGVSCVHWQRGSDGLPEPTDVRGPVRSTGGER</sequence>
<reference evidence="15 16" key="1">
    <citation type="journal article" date="2014" name="PLoS Genet.">
        <title>Phylogenetically driven sequencing of extremely halophilic archaea reveals strategies for static and dynamic osmo-response.</title>
        <authorList>
            <person name="Becker E.A."/>
            <person name="Seitzer P.M."/>
            <person name="Tritt A."/>
            <person name="Larsen D."/>
            <person name="Krusor M."/>
            <person name="Yao A.I."/>
            <person name="Wu D."/>
            <person name="Madern D."/>
            <person name="Eisen J.A."/>
            <person name="Darling A.E."/>
            <person name="Facciotti M.T."/>
        </authorList>
    </citation>
    <scope>NUCLEOTIDE SEQUENCE [LARGE SCALE GENOMIC DNA]</scope>
    <source>
        <strain evidence="15 16">JCM 10879</strain>
    </source>
</reference>
<dbReference type="NCBIfam" id="TIGR01727">
    <property type="entry name" value="oligo_HPY"/>
    <property type="match status" value="1"/>
</dbReference>
<dbReference type="CDD" id="cd03257">
    <property type="entry name" value="ABC_NikE_OppD_transporters"/>
    <property type="match status" value="1"/>
</dbReference>
<evidence type="ECO:0000313" key="16">
    <source>
        <dbReference type="Proteomes" id="UP000011607"/>
    </source>
</evidence>
<dbReference type="PROSITE" id="PS50893">
    <property type="entry name" value="ABC_TRANSPORTER_2"/>
    <property type="match status" value="1"/>
</dbReference>
<keyword evidence="5 15" id="KW-0067">ATP-binding</keyword>
<evidence type="ECO:0000256" key="11">
    <source>
        <dbReference type="ARBA" id="ARBA00044143"/>
    </source>
</evidence>
<dbReference type="GO" id="GO:0005524">
    <property type="term" value="F:ATP binding"/>
    <property type="evidence" value="ECO:0007669"/>
    <property type="project" value="UniProtKB-KW"/>
</dbReference>
<evidence type="ECO:0000256" key="13">
    <source>
        <dbReference type="SAM" id="MobiDB-lite"/>
    </source>
</evidence>
<dbReference type="Pfam" id="PF00005">
    <property type="entry name" value="ABC_tran"/>
    <property type="match status" value="1"/>
</dbReference>
<dbReference type="InterPro" id="IPR003593">
    <property type="entry name" value="AAA+_ATPase"/>
</dbReference>
<proteinExistence type="predicted"/>
<dbReference type="AlphaFoldDB" id="M0LD88"/>
<evidence type="ECO:0000256" key="1">
    <source>
        <dbReference type="ARBA" id="ARBA00004202"/>
    </source>
</evidence>
<protein>
    <recommendedName>
        <fullName evidence="11">Nickel import system ATP-binding protein NikD</fullName>
        <ecNumber evidence="10">7.2.2.11</ecNumber>
    </recommendedName>
</protein>
<evidence type="ECO:0000256" key="2">
    <source>
        <dbReference type="ARBA" id="ARBA00022448"/>
    </source>
</evidence>
<dbReference type="PATRIC" id="fig|1227454.3.peg.3294"/>
<dbReference type="eggNOG" id="arCOG00181">
    <property type="taxonomic scope" value="Archaea"/>
</dbReference>
<dbReference type="PROSITE" id="PS00211">
    <property type="entry name" value="ABC_TRANSPORTER_1"/>
    <property type="match status" value="1"/>
</dbReference>
<dbReference type="PANTHER" id="PTHR43297:SF13">
    <property type="entry name" value="NICKEL ABC TRANSPORTER, ATP-BINDING PROTEIN"/>
    <property type="match status" value="1"/>
</dbReference>
<dbReference type="InterPro" id="IPR027417">
    <property type="entry name" value="P-loop_NTPase"/>
</dbReference>
<dbReference type="InterPro" id="IPR050388">
    <property type="entry name" value="ABC_Ni/Peptide_Import"/>
</dbReference>
<dbReference type="RefSeq" id="WP_006674101.1">
    <property type="nucleotide sequence ID" value="NZ_AOMA01000167.1"/>
</dbReference>
<organism evidence="15 16">
    <name type="scientific">Halobiforma nitratireducens JCM 10879</name>
    <dbReference type="NCBI Taxonomy" id="1227454"/>
    <lineage>
        <taxon>Archaea</taxon>
        <taxon>Methanobacteriati</taxon>
        <taxon>Methanobacteriota</taxon>
        <taxon>Stenosarchaea group</taxon>
        <taxon>Halobacteria</taxon>
        <taxon>Halobacteriales</taxon>
        <taxon>Natrialbaceae</taxon>
        <taxon>Halobiforma</taxon>
    </lineage>
</organism>
<evidence type="ECO:0000256" key="12">
    <source>
        <dbReference type="ARBA" id="ARBA00048610"/>
    </source>
</evidence>
<dbReference type="Gene3D" id="3.40.50.300">
    <property type="entry name" value="P-loop containing nucleotide triphosphate hydrolases"/>
    <property type="match status" value="1"/>
</dbReference>
<keyword evidence="16" id="KW-1185">Reference proteome</keyword>
<accession>M0LD88</accession>
<dbReference type="OrthoDB" id="18209at2157"/>
<evidence type="ECO:0000256" key="5">
    <source>
        <dbReference type="ARBA" id="ARBA00022840"/>
    </source>
</evidence>
<evidence type="ECO:0000259" key="14">
    <source>
        <dbReference type="PROSITE" id="PS50893"/>
    </source>
</evidence>
<evidence type="ECO:0000256" key="8">
    <source>
        <dbReference type="ARBA" id="ARBA00023136"/>
    </source>
</evidence>